<reference evidence="2" key="2">
    <citation type="journal article" date="2021" name="Microbiome">
        <title>Successional dynamics and alternative stable states in a saline activated sludge microbial community over 9 years.</title>
        <authorList>
            <person name="Wang Y."/>
            <person name="Ye J."/>
            <person name="Ju F."/>
            <person name="Liu L."/>
            <person name="Boyd J.A."/>
            <person name="Deng Y."/>
            <person name="Parks D.H."/>
            <person name="Jiang X."/>
            <person name="Yin X."/>
            <person name="Woodcroft B.J."/>
            <person name="Tyson G.W."/>
            <person name="Hugenholtz P."/>
            <person name="Polz M.F."/>
            <person name="Zhang T."/>
        </authorList>
    </citation>
    <scope>NUCLEOTIDE SEQUENCE</scope>
    <source>
        <strain evidence="2">HKST-UBA02</strain>
    </source>
</reference>
<dbReference type="Proteomes" id="UP000699691">
    <property type="component" value="Unassembled WGS sequence"/>
</dbReference>
<proteinExistence type="predicted"/>
<name>A0A955RWP0_UNCKA</name>
<evidence type="ECO:0000313" key="3">
    <source>
        <dbReference type="Proteomes" id="UP000699691"/>
    </source>
</evidence>
<evidence type="ECO:0000256" key="1">
    <source>
        <dbReference type="SAM" id="MobiDB-lite"/>
    </source>
</evidence>
<feature type="compositionally biased region" description="Polar residues" evidence="1">
    <location>
        <begin position="122"/>
        <end position="137"/>
    </location>
</feature>
<dbReference type="EMBL" id="JAGQKY010000006">
    <property type="protein sequence ID" value="MCA9397243.1"/>
    <property type="molecule type" value="Genomic_DNA"/>
</dbReference>
<organism evidence="2 3">
    <name type="scientific">candidate division WWE3 bacterium</name>
    <dbReference type="NCBI Taxonomy" id="2053526"/>
    <lineage>
        <taxon>Bacteria</taxon>
        <taxon>Katanobacteria</taxon>
    </lineage>
</organism>
<accession>A0A955RWP0</accession>
<feature type="region of interest" description="Disordered" evidence="1">
    <location>
        <begin position="122"/>
        <end position="144"/>
    </location>
</feature>
<evidence type="ECO:0000313" key="2">
    <source>
        <dbReference type="EMBL" id="MCA9397243.1"/>
    </source>
</evidence>
<comment type="caution">
    <text evidence="2">The sequence shown here is derived from an EMBL/GenBank/DDBJ whole genome shotgun (WGS) entry which is preliminary data.</text>
</comment>
<dbReference type="AlphaFoldDB" id="A0A955RWP0"/>
<protein>
    <submittedName>
        <fullName evidence="2">Uncharacterized protein</fullName>
    </submittedName>
</protein>
<sequence>MELALNQKSFFFMEEDEYVRRVDEDDRKTNKVKKNAKERDYKWASPFLDEETGKVWIHIGYGKWELCATDDSRAKYAQREYSRSEQKLRVDSERIKHYREILCRIEGALPVIEQRRIPLTSKNQNSESVRTHGSSSMTQTAAKKSSSFTATSMVCGVLNRRKPYTNTLIPM</sequence>
<reference evidence="2" key="1">
    <citation type="submission" date="2020-04" db="EMBL/GenBank/DDBJ databases">
        <authorList>
            <person name="Zhang T."/>
        </authorList>
    </citation>
    <scope>NUCLEOTIDE SEQUENCE</scope>
    <source>
        <strain evidence="2">HKST-UBA02</strain>
    </source>
</reference>
<gene>
    <name evidence="2" type="ORF">KC573_00280</name>
</gene>